<dbReference type="Proteomes" id="UP000697127">
    <property type="component" value="Unassembled WGS sequence"/>
</dbReference>
<dbReference type="SMART" id="SM00973">
    <property type="entry name" value="Sec63"/>
    <property type="match status" value="2"/>
</dbReference>
<dbReference type="InterPro" id="IPR001650">
    <property type="entry name" value="Helicase_C-like"/>
</dbReference>
<protein>
    <recommendedName>
        <fullName evidence="20">DNA 5'-3' helicase</fullName>
        <ecNumber evidence="20">5.6.2.3</ecNumber>
    </recommendedName>
</protein>
<evidence type="ECO:0000256" key="12">
    <source>
        <dbReference type="ARBA" id="ARBA00023004"/>
    </source>
</evidence>
<accession>A0A9P6WM01</accession>
<keyword evidence="7" id="KW-0547">Nucleotide-binding</keyword>
<dbReference type="Pfam" id="PF18149">
    <property type="entry name" value="Helicase_PWI"/>
    <property type="match status" value="1"/>
</dbReference>
<dbReference type="FunFam" id="3.40.50.300:FF:000062">
    <property type="entry name" value="U5 small nuclear ribonucleoprotein helicase"/>
    <property type="match status" value="1"/>
</dbReference>
<dbReference type="InterPro" id="IPR013020">
    <property type="entry name" value="Rad3/Chl1-like"/>
</dbReference>
<feature type="domain" description="Helicase ATP-binding" evidence="23">
    <location>
        <begin position="1338"/>
        <end position="1514"/>
    </location>
</feature>
<keyword evidence="6" id="KW-0677">Repeat</keyword>
<dbReference type="SUPFAM" id="SSF81296">
    <property type="entry name" value="E set domains"/>
    <property type="match status" value="1"/>
</dbReference>
<dbReference type="InterPro" id="IPR014756">
    <property type="entry name" value="Ig_E-set"/>
</dbReference>
<dbReference type="Pfam" id="PF06733">
    <property type="entry name" value="DEAD_2"/>
    <property type="match status" value="1"/>
</dbReference>
<evidence type="ECO:0000256" key="13">
    <source>
        <dbReference type="ARBA" id="ARBA00023014"/>
    </source>
</evidence>
<keyword evidence="16" id="KW-0804">Transcription</keyword>
<keyword evidence="17" id="KW-0234">DNA repair</keyword>
<dbReference type="InterPro" id="IPR057842">
    <property type="entry name" value="WH_MER3"/>
</dbReference>
<reference evidence="26" key="1">
    <citation type="submission" date="2020-11" db="EMBL/GenBank/DDBJ databases">
        <title>Kefir isolates.</title>
        <authorList>
            <person name="Marcisauskas S."/>
            <person name="Kim Y."/>
            <person name="Blasche S."/>
        </authorList>
    </citation>
    <scope>NUCLEOTIDE SEQUENCE</scope>
    <source>
        <strain evidence="26">Olga-1</strain>
    </source>
</reference>
<dbReference type="InterPro" id="IPR036388">
    <property type="entry name" value="WH-like_DNA-bd_sf"/>
</dbReference>
<comment type="subcellular location">
    <subcellularLocation>
        <location evidence="2">Nucleus</location>
    </subcellularLocation>
</comment>
<dbReference type="Pfam" id="PF06777">
    <property type="entry name" value="HBB"/>
    <property type="match status" value="1"/>
</dbReference>
<dbReference type="FunFam" id="3.40.50.300:FF:000135">
    <property type="entry name" value="DNA repair helicase RAD3, putative"/>
    <property type="match status" value="1"/>
</dbReference>
<evidence type="ECO:0000256" key="22">
    <source>
        <dbReference type="SAM" id="MobiDB-lite"/>
    </source>
</evidence>
<dbReference type="Gene3D" id="1.10.150.20">
    <property type="entry name" value="5' to 3' exonuclease, C-terminal subdomain"/>
    <property type="match status" value="2"/>
</dbReference>
<proteinExistence type="inferred from homology"/>
<evidence type="ECO:0000256" key="3">
    <source>
        <dbReference type="ARBA" id="ARBA00009146"/>
    </source>
</evidence>
<dbReference type="InterPro" id="IPR041094">
    <property type="entry name" value="Brr2_helicase_PWI"/>
</dbReference>
<dbReference type="PROSITE" id="PS51194">
    <property type="entry name" value="HELICASE_CTER"/>
    <property type="match status" value="1"/>
</dbReference>
<dbReference type="Gene3D" id="2.60.40.150">
    <property type="entry name" value="C2 domain"/>
    <property type="match status" value="2"/>
</dbReference>
<dbReference type="GO" id="GO:0005524">
    <property type="term" value="F:ATP binding"/>
    <property type="evidence" value="ECO:0007669"/>
    <property type="project" value="UniProtKB-KW"/>
</dbReference>
<dbReference type="InterPro" id="IPR001945">
    <property type="entry name" value="RAD3/XPD"/>
</dbReference>
<dbReference type="InterPro" id="IPR048863">
    <property type="entry name" value="BRR2_plug"/>
</dbReference>
<keyword evidence="14" id="KW-0805">Transcription regulation</keyword>
<evidence type="ECO:0000256" key="1">
    <source>
        <dbReference type="ARBA" id="ARBA00001966"/>
    </source>
</evidence>
<dbReference type="InterPro" id="IPR004179">
    <property type="entry name" value="Sec63-dom"/>
</dbReference>
<evidence type="ECO:0000256" key="15">
    <source>
        <dbReference type="ARBA" id="ARBA00023125"/>
    </source>
</evidence>
<dbReference type="FunFam" id="1.10.275.40:FF:000001">
    <property type="entry name" value="DNA repair helicase (Rad3)"/>
    <property type="match status" value="1"/>
</dbReference>
<comment type="similarity">
    <text evidence="3">Belongs to the helicase family. RAD3/XPD subfamily.</text>
</comment>
<dbReference type="InterPro" id="IPR006555">
    <property type="entry name" value="ATP-dep_Helicase_C"/>
</dbReference>
<comment type="catalytic activity">
    <reaction evidence="21">
        <text>ATP + H2O = ADP + phosphate + H(+)</text>
        <dbReference type="Rhea" id="RHEA:13065"/>
        <dbReference type="ChEBI" id="CHEBI:15377"/>
        <dbReference type="ChEBI" id="CHEBI:15378"/>
        <dbReference type="ChEBI" id="CHEBI:30616"/>
        <dbReference type="ChEBI" id="CHEBI:43474"/>
        <dbReference type="ChEBI" id="CHEBI:456216"/>
        <dbReference type="EC" id="5.6.2.3"/>
    </reaction>
</comment>
<evidence type="ECO:0000256" key="16">
    <source>
        <dbReference type="ARBA" id="ARBA00023163"/>
    </source>
</evidence>
<dbReference type="SMART" id="SM00488">
    <property type="entry name" value="DEXDc2"/>
    <property type="match status" value="1"/>
</dbReference>
<organism evidence="26 27">
    <name type="scientific">Pichia californica</name>
    <dbReference type="NCBI Taxonomy" id="460514"/>
    <lineage>
        <taxon>Eukaryota</taxon>
        <taxon>Fungi</taxon>
        <taxon>Dikarya</taxon>
        <taxon>Ascomycota</taxon>
        <taxon>Saccharomycotina</taxon>
        <taxon>Pichiomycetes</taxon>
        <taxon>Pichiales</taxon>
        <taxon>Pichiaceae</taxon>
        <taxon>Pichia</taxon>
    </lineage>
</organism>
<keyword evidence="19" id="KW-0539">Nucleus</keyword>
<dbReference type="FunFam" id="3.40.50.300:FF:000128">
    <property type="entry name" value="Putative DNA repair helicase RAD3"/>
    <property type="match status" value="1"/>
</dbReference>
<dbReference type="GO" id="GO:0051539">
    <property type="term" value="F:4 iron, 4 sulfur cluster binding"/>
    <property type="evidence" value="ECO:0007669"/>
    <property type="project" value="UniProtKB-KW"/>
</dbReference>
<keyword evidence="11" id="KW-0067">ATP-binding</keyword>
<dbReference type="SUPFAM" id="SSF46785">
    <property type="entry name" value="Winged helix' DNA-binding domain"/>
    <property type="match status" value="1"/>
</dbReference>
<evidence type="ECO:0000256" key="20">
    <source>
        <dbReference type="ARBA" id="ARBA00044969"/>
    </source>
</evidence>
<dbReference type="Gene3D" id="1.10.10.10">
    <property type="entry name" value="Winged helix-like DNA-binding domain superfamily/Winged helix DNA-binding domain"/>
    <property type="match status" value="2"/>
</dbReference>
<sequence length="2822" mass="323398">MTDDISKYKYEEMSSKVLRTDRKLLDEGFFEKSIDTNPHSIKGKISSKDFGSNLKNTKIEKNDIEKVEIHKNIERKFQKSTNNFKRRTNSYTLLNTDISNTLNYIPTTESNINIYNQIIDWCARQLDNDVPEDIVNSMADIIIETIKLDNSNSLSKKIQIETIVKVTLTDDSFLNLFNLVNSITDYKSGSTNGAHDNNNEDDGLGIIIDSEEEDDQDTDESDDENNYDDQSQDEKEFDEDIINDEIEDPNDIIKLANNASTDVDFLDYKSIDKYWFTKQLTKFQSQIDSYRFTNITKYIISRLDQLMEGNIDIRTFEHDIISISDFQINEFYYLLVRNYKKIYYSLKLINETDDIQKQKYQSILESLNNETDKKRRVSDANNEHLTKRRKINESGKIQSTSSIQYPRNIDINNLVFTQGSKLMTVSKFELPKGSFKRTKKSWEEIHIPAPEMAKFDPNEELVPISELPEWAQSVFPSGEMSTLNRIQSKVYPTAFKKDSNILMCAPTGAGKTNVAMLTVLRTLSNFRNVNGKLQFQNFKIVYIAPLKALVQEQVREFDRRLSHLGIKVNELTGDSNLTKHQIESTQILVTTPEKWDVITRKNNDVSYINLVRLIIIDEIHLLHDERGPVLESIVSRTLKNVDDNNDNHIRLVGLSATLPNYKDVAQFLRVEKNGLFYFDASYRPCPLAQQFIGITEKKAFKKYEAMNEVCYEKVTENVSEGNQIIIFVHSRKETVKTAKWLANKLVENDQLESLMKFSDGVKEILRSESDRTSNKGLKYVLPMGFGIHHAGMNRADRQTSEDLFAEGHIKVLVSTATLAWGVNLPAHTVIIKGTSVYSPEKGTWVDLSPQDILQMLGRAGRPRYDTHGDGIIITSQDQIKYYLAILNQQLPIESQMYSKLADSINAEIVAGSIRSLKDCIAWIGYTYLYVRMLHSRDIYFVGPQYDNDPELLERRKDLSYSALLVLAKNGLIKYNYSKDIIVSTDLGKIASYYYISYKNMKNFETQLKPQYTEIELFRIFASSEEFKYVPIRREEKMELQKLIEKAPIPINEEIDDPLSKINVLLQAYISGLKLDGFALMADMIFISQSAGRLFRALYDLTLRKGWSRLSKVLLNICKMVEKKLWLTSTPFRQYPNVPNEIISVAEKSLTPWKYYIALSDPNMIAKALKAERYGNLSSELIKKFPQLDVEYSLQPITPSLLKIDLDITPDWKWDISLHGYTETFTLLIEDCDGEKILYSDRFIVQKDYINQTRFLSFTVPIFEYEQPNYFITLISDKWLFCETKVPAILSGLTIPKKFPAPTPLLSSELVPITELGVKEFTSAFKFDHFNKFQSQAFDAVYNGDDNILFACSKGNGKTVIALLSILKHWKEGGGRAVYISPTQKSIDILLKSWKKKLSKLGGGKVINKFTGDVMMDLQILSQSHLILCTPSQIEIITRRWQQRKSIQAIELVIADNCHTIGSGRSGTVYEMALNRFKFIVTNLEKNIRFVLLSSSVASYNDFADWMDVPKQNIFDFDPRERINPLEVKFEHVDIQHTPSLLKCLIRPTYKAIKNMNHRNGEDSCLIFVPERHNAIEVSKELVSILKKDNVNWISSEDEVIGKYSNSIEDLTLKSVLKFGIGYIHDNMTSIDQKIVVSLFESGVLKCLISTKNASSWCPSSNMVIVLGTKEYDGREHGYVDYSIDDLLEMIGLSRINEQIVSKALVYTNSSKIDYYKRFVSLPLPLESHLNNFIHDAMISDIKVIKNRQYAVDWITYSLFYRRLQLNPSFYKLNDSSEDGLSEYLSDLIEKSLNELESAGMIELNIEDDVNQVDEDEKNDNKNDKVDGDDDEKAEIIPLNNGMISNYYNISYTTMEKLGSLNSVTKMKKILETICLATEFEDIPIRDNEKSLLFKLYHSIPLKLSSDFDLESPSAKVFILIQAYFTRLPLNNDLLSDLKNILPKAVTLLYASVDIFSSMGDLNAMLAMDLCQMICQGMWNNENVLKQIPYFNDKIIEKCKKHKVESVYDIMELEDEDRTEIMDGLSETEISSVADFVNSYPNLEITYNLEGNVIACKSKEIEIEISRDEEVDDPTIVSSRYPVKKAESWWIIIGNSINNQLYAIKKLSIVKENQVVKMNFTIPEAGKQNLSIWSLIELHKLMDFRSKELGYVEDFRGLGLTSRKNLCLHPVVGKERTGIVVDEKCRRLTNGELKQKIEAGEGDIEDLCSFHEKLYEKDPTNLIPPGVYSFEQLLKYCKTEGTCPYFTIRRMMPLCNIVIYSYHYLIDPKIAERVSKDLSGDSIVIFDEAHNIDNVCIESLSMDITDDLLKKATKGATNLGKKVEEMKKIDSSRLQDEYEKLVEGLRESDIINAGEETFIPNPVLSGDVLNEAIPGSIRRAEHFISFMKRLIEYLKTRMKVLHVIAETPTSFLQHLKQLTFIDKKPLRFCSERLSLLVRTLEVSEIEEFMALKDIATFASLVATYDKGFTLILEPFETENATVPNPLLRFSCLDASIAIKPIFEKFSSVIITSGTISPLDMYPKMLNFDTVIQQSYSMTLDRRSFLPIIVTKGSDQVAISSRFEIRNDPSVVRNYGTLLIEFSKITPDGLVVFFPSYLYMESIISQWQTMGILDEVWKYKLILVETPDAQETSLALETYRKACSNGRGAVLLSVARGKVSEGIDFDHHYGRTVLMIGIPFQYTESRILKARLEFLRDNFQIRENDFLSFDAMRHAAQCLGRVLRGKDDYGVMVLADRRFSRRKGQLPKWIAQGLLDADTNLSTDMAIASAKKFLRTSAQPIDVKDQESGVSVWTYEQLIDHQKKQNNEMYIDTLKDVDGDEIMA</sequence>
<dbReference type="PANTHER" id="PTHR47961:SF4">
    <property type="entry name" value="ACTIVATING SIGNAL COINTEGRATOR 1 COMPLEX SUBUNIT 3"/>
    <property type="match status" value="1"/>
</dbReference>
<dbReference type="GO" id="GO:0006397">
    <property type="term" value="P:mRNA processing"/>
    <property type="evidence" value="ECO:0007669"/>
    <property type="project" value="UniProtKB-ARBA"/>
</dbReference>
<dbReference type="PROSITE" id="PS51192">
    <property type="entry name" value="HELICASE_ATP_BIND_1"/>
    <property type="match status" value="2"/>
</dbReference>
<keyword evidence="10" id="KW-0347">Helicase</keyword>
<dbReference type="FunFam" id="3.40.50.300:FF:000102">
    <property type="entry name" value="RNA helicase, activating signal cointegrator 1"/>
    <property type="match status" value="1"/>
</dbReference>
<dbReference type="FunFam" id="1.10.3380.10:FF:000001">
    <property type="entry name" value="U5 small nuclear ribonucleoprotein helicase"/>
    <property type="match status" value="1"/>
</dbReference>
<dbReference type="InterPro" id="IPR035892">
    <property type="entry name" value="C2_domain_sf"/>
</dbReference>
<dbReference type="SUPFAM" id="SSF158702">
    <property type="entry name" value="Sec63 N-terminal domain-like"/>
    <property type="match status" value="2"/>
</dbReference>
<evidence type="ECO:0000259" key="25">
    <source>
        <dbReference type="PROSITE" id="PS51194"/>
    </source>
</evidence>
<evidence type="ECO:0000313" key="26">
    <source>
        <dbReference type="EMBL" id="KAG0689354.1"/>
    </source>
</evidence>
<name>A0A9P6WM01_9ASCO</name>
<keyword evidence="8" id="KW-0227">DNA damage</keyword>
<dbReference type="PROSITE" id="PS00690">
    <property type="entry name" value="DEAH_ATP_HELICASE"/>
    <property type="match status" value="1"/>
</dbReference>
<evidence type="ECO:0000256" key="10">
    <source>
        <dbReference type="ARBA" id="ARBA00022806"/>
    </source>
</evidence>
<dbReference type="NCBIfam" id="TIGR00604">
    <property type="entry name" value="rad3"/>
    <property type="match status" value="1"/>
</dbReference>
<evidence type="ECO:0000256" key="11">
    <source>
        <dbReference type="ARBA" id="ARBA00022840"/>
    </source>
</evidence>
<keyword evidence="18" id="KW-0413">Isomerase</keyword>
<keyword evidence="27" id="KW-1185">Reference proteome</keyword>
<keyword evidence="13" id="KW-0411">Iron-sulfur</keyword>
<dbReference type="EMBL" id="PUHW01000085">
    <property type="protein sequence ID" value="KAG0689354.1"/>
    <property type="molecule type" value="Genomic_DNA"/>
</dbReference>
<dbReference type="GO" id="GO:0000112">
    <property type="term" value="C:nucleotide-excision repair factor 3 complex"/>
    <property type="evidence" value="ECO:0007669"/>
    <property type="project" value="UniProtKB-ARBA"/>
</dbReference>
<evidence type="ECO:0000256" key="8">
    <source>
        <dbReference type="ARBA" id="ARBA00022763"/>
    </source>
</evidence>
<comment type="caution">
    <text evidence="26">The sequence shown here is derived from an EMBL/GenBank/DDBJ whole genome shotgun (WGS) entry which is preliminary data.</text>
</comment>
<evidence type="ECO:0000313" key="27">
    <source>
        <dbReference type="Proteomes" id="UP000697127"/>
    </source>
</evidence>
<dbReference type="InterPro" id="IPR010643">
    <property type="entry name" value="HBB"/>
</dbReference>
<dbReference type="PRINTS" id="PR00852">
    <property type="entry name" value="XRODRMPGMNTD"/>
</dbReference>
<dbReference type="Pfam" id="PF21188">
    <property type="entry name" value="BRR2_plug"/>
    <property type="match status" value="1"/>
</dbReference>
<evidence type="ECO:0000256" key="7">
    <source>
        <dbReference type="ARBA" id="ARBA00022741"/>
    </source>
</evidence>
<dbReference type="InterPro" id="IPR006554">
    <property type="entry name" value="Helicase-like_DEXD_c2"/>
</dbReference>
<dbReference type="InterPro" id="IPR002464">
    <property type="entry name" value="DNA/RNA_helicase_DEAH_CS"/>
</dbReference>
<dbReference type="CDD" id="cd18795">
    <property type="entry name" value="SF2_C_Ski2"/>
    <property type="match status" value="1"/>
</dbReference>
<dbReference type="GO" id="GO:0046872">
    <property type="term" value="F:metal ion binding"/>
    <property type="evidence" value="ECO:0007669"/>
    <property type="project" value="UniProtKB-KW"/>
</dbReference>
<evidence type="ECO:0000256" key="14">
    <source>
        <dbReference type="ARBA" id="ARBA00023015"/>
    </source>
</evidence>
<dbReference type="Pfam" id="PF13307">
    <property type="entry name" value="Helicase_C_2"/>
    <property type="match status" value="1"/>
</dbReference>
<evidence type="ECO:0000256" key="6">
    <source>
        <dbReference type="ARBA" id="ARBA00022737"/>
    </source>
</evidence>
<dbReference type="FunFam" id="2.60.40.150:FF:000004">
    <property type="entry name" value="RNA helicase, activating signal cointegrator 1"/>
    <property type="match status" value="1"/>
</dbReference>
<dbReference type="SMART" id="SM00491">
    <property type="entry name" value="HELICc2"/>
    <property type="match status" value="1"/>
</dbReference>
<dbReference type="GO" id="GO:0003677">
    <property type="term" value="F:DNA binding"/>
    <property type="evidence" value="ECO:0007669"/>
    <property type="project" value="UniProtKB-KW"/>
</dbReference>
<keyword evidence="9" id="KW-0378">Hydrolase</keyword>
<evidence type="ECO:0000256" key="19">
    <source>
        <dbReference type="ARBA" id="ARBA00023242"/>
    </source>
</evidence>
<feature type="region of interest" description="Disordered" evidence="22">
    <location>
        <begin position="1809"/>
        <end position="1830"/>
    </location>
</feature>
<gene>
    <name evidence="26" type="primary">BRR2</name>
    <name evidence="26" type="ORF">C6P40_005176</name>
</gene>
<dbReference type="InterPro" id="IPR010614">
    <property type="entry name" value="RAD3-like_helicase_DEAD"/>
</dbReference>
<dbReference type="SMART" id="SM00487">
    <property type="entry name" value="DEXDc"/>
    <property type="match status" value="2"/>
</dbReference>
<keyword evidence="5" id="KW-0479">Metal-binding</keyword>
<feature type="region of interest" description="Disordered" evidence="22">
    <location>
        <begin position="212"/>
        <end position="236"/>
    </location>
</feature>
<evidence type="ECO:0000256" key="17">
    <source>
        <dbReference type="ARBA" id="ARBA00023204"/>
    </source>
</evidence>
<dbReference type="Gene3D" id="1.10.3380.10">
    <property type="entry name" value="Sec63 N-terminal domain-like domain"/>
    <property type="match status" value="2"/>
</dbReference>
<keyword evidence="4" id="KW-0004">4Fe-4S</keyword>
<keyword evidence="12" id="KW-0408">Iron</keyword>
<dbReference type="Pfam" id="PF02889">
    <property type="entry name" value="Sec63"/>
    <property type="match status" value="2"/>
</dbReference>
<dbReference type="SUPFAM" id="SSF52540">
    <property type="entry name" value="P-loop containing nucleoside triphosphate hydrolases"/>
    <property type="match status" value="4"/>
</dbReference>
<evidence type="ECO:0000259" key="23">
    <source>
        <dbReference type="PROSITE" id="PS51192"/>
    </source>
</evidence>
<evidence type="ECO:0000259" key="24">
    <source>
        <dbReference type="PROSITE" id="PS51193"/>
    </source>
</evidence>
<dbReference type="InterPro" id="IPR011545">
    <property type="entry name" value="DEAD/DEAH_box_helicase_dom"/>
</dbReference>
<dbReference type="CDD" id="cd18788">
    <property type="entry name" value="SF2_C_XPD"/>
    <property type="match status" value="1"/>
</dbReference>
<dbReference type="GO" id="GO:0043139">
    <property type="term" value="F:5'-3' DNA helicase activity"/>
    <property type="evidence" value="ECO:0007669"/>
    <property type="project" value="UniProtKB-EC"/>
</dbReference>
<dbReference type="GO" id="GO:0016818">
    <property type="term" value="F:hydrolase activity, acting on acid anhydrides, in phosphorus-containing anhydrides"/>
    <property type="evidence" value="ECO:0007669"/>
    <property type="project" value="InterPro"/>
</dbReference>
<dbReference type="InterPro" id="IPR027417">
    <property type="entry name" value="P-loop_NTPase"/>
</dbReference>
<dbReference type="Pfam" id="PF00271">
    <property type="entry name" value="Helicase_C"/>
    <property type="match status" value="1"/>
</dbReference>
<evidence type="ECO:0000256" key="9">
    <source>
        <dbReference type="ARBA" id="ARBA00022801"/>
    </source>
</evidence>
<feature type="domain" description="Helicase ATP-binding" evidence="23">
    <location>
        <begin position="492"/>
        <end position="676"/>
    </location>
</feature>
<dbReference type="InterPro" id="IPR014013">
    <property type="entry name" value="Helic_SF1/SF2_ATP-bd_DinG/Rad3"/>
</dbReference>
<dbReference type="FunFam" id="1.10.10.10:FF:000012">
    <property type="entry name" value="U5 small nuclear ribonucleoprotein helicase"/>
    <property type="match status" value="1"/>
</dbReference>
<dbReference type="PANTHER" id="PTHR47961">
    <property type="entry name" value="DNA POLYMERASE THETA, PUTATIVE (AFU_ORTHOLOGUE AFUA_1G05260)-RELATED"/>
    <property type="match status" value="1"/>
</dbReference>
<dbReference type="GO" id="GO:0000712">
    <property type="term" value="P:resolution of meiotic recombination intermediates"/>
    <property type="evidence" value="ECO:0007669"/>
    <property type="project" value="TreeGrafter"/>
</dbReference>
<dbReference type="InterPro" id="IPR050474">
    <property type="entry name" value="Hel308_SKI2-like"/>
</dbReference>
<feature type="domain" description="Helicase C-terminal" evidence="25">
    <location>
        <begin position="710"/>
        <end position="904"/>
    </location>
</feature>
<comment type="cofactor">
    <cofactor evidence="1">
        <name>[4Fe-4S] cluster</name>
        <dbReference type="ChEBI" id="CHEBI:49883"/>
    </cofactor>
</comment>
<dbReference type="InterPro" id="IPR014001">
    <property type="entry name" value="Helicase_ATP-bd"/>
</dbReference>
<feature type="domain" description="Helicase ATP-binding" evidence="24">
    <location>
        <begin position="1982"/>
        <end position="2336"/>
    </location>
</feature>
<dbReference type="EC" id="5.6.2.3" evidence="20"/>
<evidence type="ECO:0000256" key="21">
    <source>
        <dbReference type="ARBA" id="ARBA00048954"/>
    </source>
</evidence>
<dbReference type="PROSITE" id="PS51193">
    <property type="entry name" value="HELICASE_ATP_BIND_2"/>
    <property type="match status" value="1"/>
</dbReference>
<evidence type="ECO:0000256" key="4">
    <source>
        <dbReference type="ARBA" id="ARBA00022485"/>
    </source>
</evidence>
<dbReference type="Gene3D" id="3.40.50.300">
    <property type="entry name" value="P-loop containing nucleotide triphosphate hydrolases"/>
    <property type="match status" value="6"/>
</dbReference>
<dbReference type="InterPro" id="IPR036390">
    <property type="entry name" value="WH_DNA-bd_sf"/>
</dbReference>
<evidence type="ECO:0000256" key="5">
    <source>
        <dbReference type="ARBA" id="ARBA00022723"/>
    </source>
</evidence>
<evidence type="ECO:0000256" key="18">
    <source>
        <dbReference type="ARBA" id="ARBA00023235"/>
    </source>
</evidence>
<dbReference type="Pfam" id="PF23445">
    <property type="entry name" value="WHD_SNRNP200"/>
    <property type="match status" value="2"/>
</dbReference>
<dbReference type="FunFam" id="1.10.10.10:FF:000024">
    <property type="entry name" value="U5 small nuclear ribonucleoprotein helicase"/>
    <property type="match status" value="1"/>
</dbReference>
<dbReference type="GO" id="GO:0006289">
    <property type="term" value="P:nucleotide-excision repair"/>
    <property type="evidence" value="ECO:0007669"/>
    <property type="project" value="InterPro"/>
</dbReference>
<evidence type="ECO:0000256" key="2">
    <source>
        <dbReference type="ARBA" id="ARBA00004123"/>
    </source>
</evidence>
<dbReference type="SMART" id="SM00490">
    <property type="entry name" value="HELICc"/>
    <property type="match status" value="1"/>
</dbReference>
<dbReference type="Pfam" id="PF00270">
    <property type="entry name" value="DEAD"/>
    <property type="match status" value="2"/>
</dbReference>
<keyword evidence="15" id="KW-0238">DNA-binding</keyword>